<dbReference type="EMBL" id="JAYWIO010000003">
    <property type="protein sequence ID" value="KAK7273950.1"/>
    <property type="molecule type" value="Genomic_DNA"/>
</dbReference>
<keyword evidence="2" id="KW-1185">Reference proteome</keyword>
<name>A0AAN9FEA5_CROPI</name>
<sequence>MQAVWSPDAKLIAILPAPPVQPSSPDSISPGATLTAAPVINDGVSTFAPSSKIKMAEIFPESLFAYCSQKHCLILADQWRSVHCLIP</sequence>
<gene>
    <name evidence="1" type="ORF">RIF29_15018</name>
</gene>
<organism evidence="1 2">
    <name type="scientific">Crotalaria pallida</name>
    <name type="common">Smooth rattlebox</name>
    <name type="synonym">Crotalaria striata</name>
    <dbReference type="NCBI Taxonomy" id="3830"/>
    <lineage>
        <taxon>Eukaryota</taxon>
        <taxon>Viridiplantae</taxon>
        <taxon>Streptophyta</taxon>
        <taxon>Embryophyta</taxon>
        <taxon>Tracheophyta</taxon>
        <taxon>Spermatophyta</taxon>
        <taxon>Magnoliopsida</taxon>
        <taxon>eudicotyledons</taxon>
        <taxon>Gunneridae</taxon>
        <taxon>Pentapetalae</taxon>
        <taxon>rosids</taxon>
        <taxon>fabids</taxon>
        <taxon>Fabales</taxon>
        <taxon>Fabaceae</taxon>
        <taxon>Papilionoideae</taxon>
        <taxon>50 kb inversion clade</taxon>
        <taxon>genistoids sensu lato</taxon>
        <taxon>core genistoids</taxon>
        <taxon>Crotalarieae</taxon>
        <taxon>Crotalaria</taxon>
    </lineage>
</organism>
<comment type="caution">
    <text evidence="1">The sequence shown here is derived from an EMBL/GenBank/DDBJ whole genome shotgun (WGS) entry which is preliminary data.</text>
</comment>
<dbReference type="AlphaFoldDB" id="A0AAN9FEA5"/>
<reference evidence="1 2" key="1">
    <citation type="submission" date="2024-01" db="EMBL/GenBank/DDBJ databases">
        <title>The genomes of 5 underutilized Papilionoideae crops provide insights into root nodulation and disease resistanc.</title>
        <authorList>
            <person name="Yuan L."/>
        </authorList>
    </citation>
    <scope>NUCLEOTIDE SEQUENCE [LARGE SCALE GENOMIC DNA]</scope>
    <source>
        <strain evidence="1">ZHUSHIDOU_FW_LH</strain>
        <tissue evidence="1">Leaf</tissue>
    </source>
</reference>
<accession>A0AAN9FEA5</accession>
<protein>
    <submittedName>
        <fullName evidence="1">Uncharacterized protein</fullName>
    </submittedName>
</protein>
<evidence type="ECO:0000313" key="2">
    <source>
        <dbReference type="Proteomes" id="UP001372338"/>
    </source>
</evidence>
<evidence type="ECO:0000313" key="1">
    <source>
        <dbReference type="EMBL" id="KAK7273950.1"/>
    </source>
</evidence>
<dbReference type="Proteomes" id="UP001372338">
    <property type="component" value="Unassembled WGS sequence"/>
</dbReference>
<proteinExistence type="predicted"/>